<keyword evidence="3" id="KW-1185">Reference proteome</keyword>
<dbReference type="AlphaFoldDB" id="A0A1Q9D7Q8"/>
<feature type="region of interest" description="Disordered" evidence="1">
    <location>
        <begin position="1"/>
        <end position="23"/>
    </location>
</feature>
<dbReference type="Proteomes" id="UP000186817">
    <property type="component" value="Unassembled WGS sequence"/>
</dbReference>
<proteinExistence type="predicted"/>
<protein>
    <submittedName>
        <fullName evidence="2">Uncharacterized protein</fullName>
    </submittedName>
</protein>
<accession>A0A1Q9D7Q8</accession>
<evidence type="ECO:0000256" key="1">
    <source>
        <dbReference type="SAM" id="MobiDB-lite"/>
    </source>
</evidence>
<dbReference type="EMBL" id="LSRX01000675">
    <property type="protein sequence ID" value="OLP91224.1"/>
    <property type="molecule type" value="Genomic_DNA"/>
</dbReference>
<dbReference type="OrthoDB" id="10289156at2759"/>
<gene>
    <name evidence="2" type="ORF">AK812_SmicGene27103</name>
</gene>
<reference evidence="2 3" key="1">
    <citation type="submission" date="2016-02" db="EMBL/GenBank/DDBJ databases">
        <title>Genome analysis of coral dinoflagellate symbionts highlights evolutionary adaptations to a symbiotic lifestyle.</title>
        <authorList>
            <person name="Aranda M."/>
            <person name="Li Y."/>
            <person name="Liew Y.J."/>
            <person name="Baumgarten S."/>
            <person name="Simakov O."/>
            <person name="Wilson M."/>
            <person name="Piel J."/>
            <person name="Ashoor H."/>
            <person name="Bougouffa S."/>
            <person name="Bajic V.B."/>
            <person name="Ryu T."/>
            <person name="Ravasi T."/>
            <person name="Bayer T."/>
            <person name="Micklem G."/>
            <person name="Kim H."/>
            <person name="Bhak J."/>
            <person name="Lajeunesse T.C."/>
            <person name="Voolstra C.R."/>
        </authorList>
    </citation>
    <scope>NUCLEOTIDE SEQUENCE [LARGE SCALE GENOMIC DNA]</scope>
    <source>
        <strain evidence="2 3">CCMP2467</strain>
    </source>
</reference>
<name>A0A1Q9D7Q8_SYMMI</name>
<sequence>MPSFFSDDSGQEDAFTLGSPSSPLADATVHEQATIDLDLDVDPDLVQHPVLRRGLDTLIPTIDDQNGSLTLTSPDLSKVFGELPLVHFTRRLPFSSPTPAAVEDAARHRARLPCPRTVCDHSPAAGTEQLWQMMQHPESELQRSGRRHSFVAHPWQDGAAKQAISLPPKWLAAFSSRDAIGLDADRLDLRLLSAGDRLDVSTSTSTLAVPPSWQVVSRLSGPTLIKNATWCQQDSVRVECPDQLAEGAASSTIIYSANGILLFIDELLKHAIALDAKAVAIAIVVVQDLETLVMMQVECKKRGPGTKFIVPDVSFSKASWLRTGIYAMGETPTDEMLAILQKPAIHREHVATRRWKEDPTKIPEIPGEDHAELAVVVVAKKTRNRQLKQKELLRRSQGSAILASVPLDLCEVPRDAHAAMQPFFLQIFAGYQLKSCAMAPLFALDCEPIPGLTYQLRGRQSTAAAHIDLYKALAAAVDSPDTSLAVAAMRQGEGWFALCCVSLPACAATANDLLLQLQAAFDSFAEVESEAGVEVQLVEMICHFAGVVGSPSKFEQQSEAEGESQTLRYVAAGNLSLEPNSVAGLGVSLIQDKQNRPESLCTEGLVNGLHCVQGDHSAVRGFQRLHCSTVGRQRAGAISELQRLAALAKFQAHRNTNISTISKQCIQPWTIGEVVFDGTCAVAMAETCAVAVPVTWIL</sequence>
<evidence type="ECO:0000313" key="3">
    <source>
        <dbReference type="Proteomes" id="UP000186817"/>
    </source>
</evidence>
<evidence type="ECO:0000313" key="2">
    <source>
        <dbReference type="EMBL" id="OLP91224.1"/>
    </source>
</evidence>
<comment type="caution">
    <text evidence="2">The sequence shown here is derived from an EMBL/GenBank/DDBJ whole genome shotgun (WGS) entry which is preliminary data.</text>
</comment>
<organism evidence="2 3">
    <name type="scientific">Symbiodinium microadriaticum</name>
    <name type="common">Dinoflagellate</name>
    <name type="synonym">Zooxanthella microadriatica</name>
    <dbReference type="NCBI Taxonomy" id="2951"/>
    <lineage>
        <taxon>Eukaryota</taxon>
        <taxon>Sar</taxon>
        <taxon>Alveolata</taxon>
        <taxon>Dinophyceae</taxon>
        <taxon>Suessiales</taxon>
        <taxon>Symbiodiniaceae</taxon>
        <taxon>Symbiodinium</taxon>
    </lineage>
</organism>